<proteinExistence type="inferred from homology"/>
<name>A0A329MIE7_9BACL</name>
<dbReference type="InterPro" id="IPR051449">
    <property type="entry name" value="ABC-2_transporter_component"/>
</dbReference>
<organism evidence="10 11">
    <name type="scientific">Paenibacillus contaminans</name>
    <dbReference type="NCBI Taxonomy" id="450362"/>
    <lineage>
        <taxon>Bacteria</taxon>
        <taxon>Bacillati</taxon>
        <taxon>Bacillota</taxon>
        <taxon>Bacilli</taxon>
        <taxon>Bacillales</taxon>
        <taxon>Paenibacillaceae</taxon>
        <taxon>Paenibacillus</taxon>
    </lineage>
</organism>
<dbReference type="Proteomes" id="UP000250369">
    <property type="component" value="Unassembled WGS sequence"/>
</dbReference>
<comment type="subcellular location">
    <subcellularLocation>
        <location evidence="1 8">Cell membrane</location>
        <topology evidence="1 8">Multi-pass membrane protein</topology>
    </subcellularLocation>
</comment>
<dbReference type="Pfam" id="PF12698">
    <property type="entry name" value="ABC2_membrane_3"/>
    <property type="match status" value="1"/>
</dbReference>
<keyword evidence="11" id="KW-1185">Reference proteome</keyword>
<evidence type="ECO:0000256" key="3">
    <source>
        <dbReference type="ARBA" id="ARBA00022448"/>
    </source>
</evidence>
<evidence type="ECO:0000256" key="2">
    <source>
        <dbReference type="ARBA" id="ARBA00007783"/>
    </source>
</evidence>
<feature type="transmembrane region" description="Helical" evidence="8">
    <location>
        <begin position="267"/>
        <end position="288"/>
    </location>
</feature>
<feature type="domain" description="ABC transmembrane type-2" evidence="9">
    <location>
        <begin position="151"/>
        <end position="375"/>
    </location>
</feature>
<evidence type="ECO:0000256" key="4">
    <source>
        <dbReference type="ARBA" id="ARBA00022475"/>
    </source>
</evidence>
<dbReference type="GO" id="GO:0043190">
    <property type="term" value="C:ATP-binding cassette (ABC) transporter complex"/>
    <property type="evidence" value="ECO:0007669"/>
    <property type="project" value="InterPro"/>
</dbReference>
<keyword evidence="3 8" id="KW-0813">Transport</keyword>
<evidence type="ECO:0000256" key="6">
    <source>
        <dbReference type="ARBA" id="ARBA00022989"/>
    </source>
</evidence>
<protein>
    <recommendedName>
        <fullName evidence="8">Transport permease protein</fullName>
    </recommendedName>
</protein>
<gene>
    <name evidence="10" type="ORF">DQG23_20775</name>
</gene>
<reference evidence="10 11" key="1">
    <citation type="journal article" date="2009" name="Int. J. Syst. Evol. Microbiol.">
        <title>Paenibacillus contaminans sp. nov., isolated from a contaminated laboratory plate.</title>
        <authorList>
            <person name="Chou J.H."/>
            <person name="Lee J.H."/>
            <person name="Lin M.C."/>
            <person name="Chang P.S."/>
            <person name="Arun A.B."/>
            <person name="Young C.C."/>
            <person name="Chen W.M."/>
        </authorList>
    </citation>
    <scope>NUCLEOTIDE SEQUENCE [LARGE SCALE GENOMIC DNA]</scope>
    <source>
        <strain evidence="10 11">CKOBP-6</strain>
    </source>
</reference>
<dbReference type="PANTHER" id="PTHR30294:SF45">
    <property type="entry name" value="LINEARMYCIN RESISTANCE PERMEASE PROTEIN LNRN"/>
    <property type="match status" value="1"/>
</dbReference>
<dbReference type="EMBL" id="QMFB01000012">
    <property type="protein sequence ID" value="RAV19432.1"/>
    <property type="molecule type" value="Genomic_DNA"/>
</dbReference>
<feature type="transmembrane region" description="Helical" evidence="8">
    <location>
        <begin position="300"/>
        <end position="329"/>
    </location>
</feature>
<keyword evidence="6 8" id="KW-1133">Transmembrane helix</keyword>
<evidence type="ECO:0000256" key="8">
    <source>
        <dbReference type="RuleBase" id="RU361157"/>
    </source>
</evidence>
<feature type="transmembrane region" description="Helical" evidence="8">
    <location>
        <begin position="21"/>
        <end position="39"/>
    </location>
</feature>
<dbReference type="PROSITE" id="PS51012">
    <property type="entry name" value="ABC_TM2"/>
    <property type="match status" value="1"/>
</dbReference>
<feature type="transmembrane region" description="Helical" evidence="8">
    <location>
        <begin position="228"/>
        <end position="255"/>
    </location>
</feature>
<dbReference type="Gene3D" id="3.40.1710.10">
    <property type="entry name" value="abc type-2 transporter like domain"/>
    <property type="match status" value="1"/>
</dbReference>
<feature type="transmembrane region" description="Helical" evidence="8">
    <location>
        <begin position="349"/>
        <end position="370"/>
    </location>
</feature>
<dbReference type="AlphaFoldDB" id="A0A329MIE7"/>
<keyword evidence="4 8" id="KW-1003">Cell membrane</keyword>
<dbReference type="PANTHER" id="PTHR30294">
    <property type="entry name" value="MEMBRANE COMPONENT OF ABC TRANSPORTER YHHJ-RELATED"/>
    <property type="match status" value="1"/>
</dbReference>
<dbReference type="GO" id="GO:0140359">
    <property type="term" value="F:ABC-type transporter activity"/>
    <property type="evidence" value="ECO:0007669"/>
    <property type="project" value="InterPro"/>
</dbReference>
<dbReference type="PRINTS" id="PR00164">
    <property type="entry name" value="ABC2TRNSPORT"/>
</dbReference>
<keyword evidence="5 8" id="KW-0812">Transmembrane</keyword>
<sequence length="382" mass="42237">MKDTIWLIRKTGISTFKNYKNWLLYFVLPVLAIGLAVLTRGQSGDMQVKIGYLNNDSGQVMTQDMIAFIERLDSVLLSEIKESEVKDKVVSGDLDAALIFPAGFAQSLKSGTPESVQIVSIKGAEITGYVKSSLNQYIDNMASITDMAGGDGAAFEAMYADFQNSGFHVTAETIEDRSVNYRKSNQSMGYLIVLMLFAAASLSGILIKERENRTYHRIITSPVKARTYVISNILVNLAVMVAQIAITLVVMIEIFRVDPGLPYWKMFLILGLFALVAISLSLAIMAFSKSSMAANAVQNILFLPTCLLAGCMFPIEIMPAMMQKIAYFLPQYWVLDSFGKLQEGNSLGVVYVNLLILVAFAITLSLITIYKFSKNNDTRSYI</sequence>
<accession>A0A329MIE7</accession>
<dbReference type="OrthoDB" id="266913at2"/>
<comment type="caution">
    <text evidence="10">The sequence shown here is derived from an EMBL/GenBank/DDBJ whole genome shotgun (WGS) entry which is preliminary data.</text>
</comment>
<evidence type="ECO:0000313" key="10">
    <source>
        <dbReference type="EMBL" id="RAV19432.1"/>
    </source>
</evidence>
<dbReference type="InterPro" id="IPR013525">
    <property type="entry name" value="ABC2_TM"/>
</dbReference>
<evidence type="ECO:0000256" key="7">
    <source>
        <dbReference type="ARBA" id="ARBA00023136"/>
    </source>
</evidence>
<feature type="transmembrane region" description="Helical" evidence="8">
    <location>
        <begin position="188"/>
        <end position="207"/>
    </location>
</feature>
<comment type="similarity">
    <text evidence="2 8">Belongs to the ABC-2 integral membrane protein family.</text>
</comment>
<evidence type="ECO:0000259" key="9">
    <source>
        <dbReference type="PROSITE" id="PS51012"/>
    </source>
</evidence>
<dbReference type="InterPro" id="IPR000412">
    <property type="entry name" value="ABC_2_transport"/>
</dbReference>
<dbReference type="InterPro" id="IPR047817">
    <property type="entry name" value="ABC2_TM_bact-type"/>
</dbReference>
<keyword evidence="7 8" id="KW-0472">Membrane</keyword>
<evidence type="ECO:0000256" key="5">
    <source>
        <dbReference type="ARBA" id="ARBA00022692"/>
    </source>
</evidence>
<evidence type="ECO:0000313" key="11">
    <source>
        <dbReference type="Proteomes" id="UP000250369"/>
    </source>
</evidence>
<dbReference type="RefSeq" id="WP_113032792.1">
    <property type="nucleotide sequence ID" value="NZ_QMFB01000012.1"/>
</dbReference>
<evidence type="ECO:0000256" key="1">
    <source>
        <dbReference type="ARBA" id="ARBA00004651"/>
    </source>
</evidence>